<sequence length="653" mass="73698">MASQLMSQQLNPGPCEGFDEFAGRRWIYPNNMPIRGYQKAAVEMALFHNAMIVLPTGFGKTFIAAVVMYNFYNWYPHGKIIFVAPTRPLVAQQINECKKVSGIPSSACIEITGTTGAEKRRRFIEERRVLFATPQVIENDLNNGILPADSVRCIVIDEAHKAQGNYSYVNIVRKLQEENRDGFRILALSATPGSDIQRVQQVMLNLYINDIMFRTETSIDLMQYRNTKCSRAWTVELTGKHKDIVDRFINLTDPLFKDLHRAGLTYNGDSITRVAKFTLLKIFDGDRNGEPTRNGMTKGKLKFSAAVGISLLHQFELLTLYGLRTFYSSVTRTMTENGKLRAFLAPKIEFEMIKRDIETIFGEDVIPNPDKKSDKDLLLGHPKLAVAKDLLVKHFTVNQDKTETRAIVFTKYRESVMDIVQALKRFDPLLKPAGFIGQSAGKQVSGGMNQKEQAKVIQDFKEGVYNTIVSTSVAEEGLDIGEVDLIIAYDTSSSISTTQRRGRTGRKRSGDVHSILTKGYEEKKLKRAGEERRQVEDQLYKKENYDSHRYRNAPRMVPRHIHPVCFEHKVFPVDDEEKTENGSASKAKRKRKTANGVSLSEGKDKKDTSMCSIKKFCTNGRDSIDGVCESSFKSAADIPACDWPDSSPDCLFD</sequence>
<feature type="region of interest" description="Disordered" evidence="8">
    <location>
        <begin position="576"/>
        <end position="607"/>
    </location>
</feature>
<evidence type="ECO:0000256" key="2">
    <source>
        <dbReference type="ARBA" id="ARBA00009889"/>
    </source>
</evidence>
<evidence type="ECO:0000256" key="4">
    <source>
        <dbReference type="ARBA" id="ARBA00022801"/>
    </source>
</evidence>
<comment type="subcellular location">
    <subcellularLocation>
        <location evidence="1">Nucleus</location>
    </subcellularLocation>
</comment>
<evidence type="ECO:0000313" key="11">
    <source>
        <dbReference type="EMBL" id="MDE49362.1"/>
    </source>
</evidence>
<evidence type="ECO:0000256" key="8">
    <source>
        <dbReference type="SAM" id="MobiDB-lite"/>
    </source>
</evidence>
<evidence type="ECO:0000256" key="1">
    <source>
        <dbReference type="ARBA" id="ARBA00004123"/>
    </source>
</evidence>
<dbReference type="PANTHER" id="PTHR14025">
    <property type="entry name" value="FANCONI ANEMIA GROUP M FANCM FAMILY MEMBER"/>
    <property type="match status" value="1"/>
</dbReference>
<keyword evidence="3" id="KW-0547">Nucleotide-binding</keyword>
<dbReference type="InterPro" id="IPR039686">
    <property type="entry name" value="FANCM/Mph1-like_ID"/>
</dbReference>
<dbReference type="GO" id="GO:0016787">
    <property type="term" value="F:hydrolase activity"/>
    <property type="evidence" value="ECO:0007669"/>
    <property type="project" value="UniProtKB-KW"/>
</dbReference>
<dbReference type="Gene3D" id="3.40.50.300">
    <property type="entry name" value="P-loop containing nucleotide triphosphate hydrolases"/>
    <property type="match status" value="2"/>
</dbReference>
<dbReference type="InterPro" id="IPR011545">
    <property type="entry name" value="DEAD/DEAH_box_helicase_dom"/>
</dbReference>
<dbReference type="GO" id="GO:0000400">
    <property type="term" value="F:four-way junction DNA binding"/>
    <property type="evidence" value="ECO:0007669"/>
    <property type="project" value="TreeGrafter"/>
</dbReference>
<name>A0A6G1SHB5_9ACAR</name>
<dbReference type="GO" id="GO:0036297">
    <property type="term" value="P:interstrand cross-link repair"/>
    <property type="evidence" value="ECO:0007669"/>
    <property type="project" value="TreeGrafter"/>
</dbReference>
<dbReference type="SMART" id="SM00487">
    <property type="entry name" value="DEXDc"/>
    <property type="match status" value="1"/>
</dbReference>
<evidence type="ECO:0000259" key="10">
    <source>
        <dbReference type="PROSITE" id="PS51194"/>
    </source>
</evidence>
<evidence type="ECO:0000259" key="9">
    <source>
        <dbReference type="PROSITE" id="PS51192"/>
    </source>
</evidence>
<dbReference type="InterPro" id="IPR014001">
    <property type="entry name" value="Helicase_ATP-bd"/>
</dbReference>
<evidence type="ECO:0000256" key="3">
    <source>
        <dbReference type="ARBA" id="ARBA00022741"/>
    </source>
</evidence>
<dbReference type="AlphaFoldDB" id="A0A6G1SHB5"/>
<evidence type="ECO:0000256" key="6">
    <source>
        <dbReference type="ARBA" id="ARBA00022840"/>
    </source>
</evidence>
<feature type="domain" description="Helicase ATP-binding" evidence="9">
    <location>
        <begin position="41"/>
        <end position="210"/>
    </location>
</feature>
<reference evidence="11" key="1">
    <citation type="submission" date="2018-10" db="EMBL/GenBank/DDBJ databases">
        <title>Transcriptome assembly of Aceria tosichella (Wheat curl mite) Type 2.</title>
        <authorList>
            <person name="Scully E.D."/>
            <person name="Geib S.M."/>
            <person name="Palmer N.A."/>
            <person name="Gupta A.K."/>
            <person name="Sarath G."/>
            <person name="Tatineni S."/>
        </authorList>
    </citation>
    <scope>NUCLEOTIDE SEQUENCE</scope>
    <source>
        <strain evidence="11">LincolnNE</strain>
    </source>
</reference>
<dbReference type="Pfam" id="PF00271">
    <property type="entry name" value="Helicase_C"/>
    <property type="match status" value="1"/>
</dbReference>
<evidence type="ECO:0000256" key="7">
    <source>
        <dbReference type="ARBA" id="ARBA00023242"/>
    </source>
</evidence>
<keyword evidence="7" id="KW-0539">Nucleus</keyword>
<dbReference type="PROSITE" id="PS51192">
    <property type="entry name" value="HELICASE_ATP_BIND_1"/>
    <property type="match status" value="1"/>
</dbReference>
<protein>
    <submittedName>
        <fullName evidence="11">Fanconi anemia group M protein</fullName>
    </submittedName>
</protein>
<dbReference type="FunFam" id="3.40.50.300:FF:000861">
    <property type="entry name" value="Fanconi anemia, complementation group M"/>
    <property type="match status" value="1"/>
</dbReference>
<keyword evidence="4" id="KW-0378">Hydrolase</keyword>
<dbReference type="SMART" id="SM00490">
    <property type="entry name" value="HELICc"/>
    <property type="match status" value="1"/>
</dbReference>
<gene>
    <name evidence="11" type="primary">FANCM_1</name>
    <name evidence="11" type="ORF">g.14042</name>
</gene>
<dbReference type="GO" id="GO:0045003">
    <property type="term" value="P:double-strand break repair via synthesis-dependent strand annealing"/>
    <property type="evidence" value="ECO:0007669"/>
    <property type="project" value="TreeGrafter"/>
</dbReference>
<keyword evidence="6" id="KW-0067">ATP-binding</keyword>
<dbReference type="PANTHER" id="PTHR14025:SF20">
    <property type="entry name" value="FANCONI ANEMIA GROUP M PROTEIN"/>
    <property type="match status" value="1"/>
</dbReference>
<keyword evidence="5" id="KW-0347">Helicase</keyword>
<dbReference type="EMBL" id="GGYP01004591">
    <property type="protein sequence ID" value="MDE49362.1"/>
    <property type="molecule type" value="Transcribed_RNA"/>
</dbReference>
<dbReference type="InterPro" id="IPR044749">
    <property type="entry name" value="FANCM_DEXDc"/>
</dbReference>
<organism evidence="11">
    <name type="scientific">Aceria tosichella</name>
    <name type="common">wheat curl mite</name>
    <dbReference type="NCBI Taxonomy" id="561515"/>
    <lineage>
        <taxon>Eukaryota</taxon>
        <taxon>Metazoa</taxon>
        <taxon>Ecdysozoa</taxon>
        <taxon>Arthropoda</taxon>
        <taxon>Chelicerata</taxon>
        <taxon>Arachnida</taxon>
        <taxon>Acari</taxon>
        <taxon>Acariformes</taxon>
        <taxon>Trombidiformes</taxon>
        <taxon>Prostigmata</taxon>
        <taxon>Eupodina</taxon>
        <taxon>Eriophyoidea</taxon>
        <taxon>Eriophyidae</taxon>
        <taxon>Eriophyinae</taxon>
        <taxon>Aceriini</taxon>
        <taxon>Aceria</taxon>
    </lineage>
</organism>
<dbReference type="GO" id="GO:0005634">
    <property type="term" value="C:nucleus"/>
    <property type="evidence" value="ECO:0007669"/>
    <property type="project" value="UniProtKB-SubCell"/>
</dbReference>
<dbReference type="CDD" id="cd12091">
    <property type="entry name" value="FANCM_ID"/>
    <property type="match status" value="1"/>
</dbReference>
<dbReference type="SUPFAM" id="SSF52540">
    <property type="entry name" value="P-loop containing nucleoside triphosphate hydrolases"/>
    <property type="match status" value="1"/>
</dbReference>
<proteinExistence type="inferred from homology"/>
<dbReference type="Pfam" id="PF00270">
    <property type="entry name" value="DEAD"/>
    <property type="match status" value="1"/>
</dbReference>
<evidence type="ECO:0000256" key="5">
    <source>
        <dbReference type="ARBA" id="ARBA00022806"/>
    </source>
</evidence>
<dbReference type="InterPro" id="IPR001650">
    <property type="entry name" value="Helicase_C-like"/>
</dbReference>
<dbReference type="InterPro" id="IPR027417">
    <property type="entry name" value="P-loop_NTPase"/>
</dbReference>
<dbReference type="CDD" id="cd18033">
    <property type="entry name" value="DEXDc_FANCM"/>
    <property type="match status" value="1"/>
</dbReference>
<dbReference type="GO" id="GO:0043138">
    <property type="term" value="F:3'-5' DNA helicase activity"/>
    <property type="evidence" value="ECO:0007669"/>
    <property type="project" value="InterPro"/>
</dbReference>
<feature type="domain" description="Helicase C-terminal" evidence="10">
    <location>
        <begin position="391"/>
        <end position="548"/>
    </location>
</feature>
<dbReference type="PROSITE" id="PS51194">
    <property type="entry name" value="HELICASE_CTER"/>
    <property type="match status" value="1"/>
</dbReference>
<dbReference type="GO" id="GO:0009378">
    <property type="term" value="F:four-way junction helicase activity"/>
    <property type="evidence" value="ECO:0007669"/>
    <property type="project" value="TreeGrafter"/>
</dbReference>
<accession>A0A6G1SHB5</accession>
<comment type="similarity">
    <text evidence="2">Belongs to the DEAD box helicase family. DEAH subfamily. FANCM sub-subfamily.</text>
</comment>
<dbReference type="GO" id="GO:0005524">
    <property type="term" value="F:ATP binding"/>
    <property type="evidence" value="ECO:0007669"/>
    <property type="project" value="UniProtKB-KW"/>
</dbReference>